<organism evidence="3 4">
    <name type="scientific">Flavobacterium dankookense</name>
    <dbReference type="NCBI Taxonomy" id="706186"/>
    <lineage>
        <taxon>Bacteria</taxon>
        <taxon>Pseudomonadati</taxon>
        <taxon>Bacteroidota</taxon>
        <taxon>Flavobacteriia</taxon>
        <taxon>Flavobacteriales</taxon>
        <taxon>Flavobacteriaceae</taxon>
        <taxon>Flavobacterium</taxon>
    </lineage>
</organism>
<dbReference type="Gene3D" id="3.40.50.1110">
    <property type="entry name" value="SGNH hydrolase"/>
    <property type="match status" value="1"/>
</dbReference>
<evidence type="ECO:0000313" key="3">
    <source>
        <dbReference type="EMBL" id="TDP58280.1"/>
    </source>
</evidence>
<reference evidence="3 4" key="1">
    <citation type="submission" date="2019-03" db="EMBL/GenBank/DDBJ databases">
        <title>Genomic Encyclopedia of Archaeal and Bacterial Type Strains, Phase II (KMG-II): from individual species to whole genera.</title>
        <authorList>
            <person name="Goeker M."/>
        </authorList>
    </citation>
    <scope>NUCLEOTIDE SEQUENCE [LARGE SCALE GENOMIC DNA]</scope>
    <source>
        <strain evidence="3 4">DSM 25687</strain>
    </source>
</reference>
<dbReference type="AlphaFoldDB" id="A0A4R6Q837"/>
<dbReference type="Pfam" id="PF17996">
    <property type="entry name" value="CE2_N"/>
    <property type="match status" value="1"/>
</dbReference>
<dbReference type="InterPro" id="IPR013830">
    <property type="entry name" value="SGNH_hydro"/>
</dbReference>
<dbReference type="Gene3D" id="2.60.120.260">
    <property type="entry name" value="Galactose-binding domain-like"/>
    <property type="match status" value="1"/>
</dbReference>
<dbReference type="InterPro" id="IPR036514">
    <property type="entry name" value="SGNH_hydro_sf"/>
</dbReference>
<dbReference type="PANTHER" id="PTHR37834:SF2">
    <property type="entry name" value="ESTERASE, SGNH HYDROLASE-TYPE"/>
    <property type="match status" value="1"/>
</dbReference>
<dbReference type="Pfam" id="PF13472">
    <property type="entry name" value="Lipase_GDSL_2"/>
    <property type="match status" value="1"/>
</dbReference>
<dbReference type="InterPro" id="IPR052762">
    <property type="entry name" value="PCW_deacetylase/CE"/>
</dbReference>
<proteinExistence type="predicted"/>
<protein>
    <submittedName>
        <fullName evidence="3">Lysophospholipase L1-like esterase</fullName>
    </submittedName>
</protein>
<dbReference type="SUPFAM" id="SSF52266">
    <property type="entry name" value="SGNH hydrolase"/>
    <property type="match status" value="1"/>
</dbReference>
<accession>A0A4R6Q837</accession>
<evidence type="ECO:0000313" key="4">
    <source>
        <dbReference type="Proteomes" id="UP000295260"/>
    </source>
</evidence>
<feature type="domain" description="Carbohydrate esterase 2 N-terminal" evidence="2">
    <location>
        <begin position="37"/>
        <end position="137"/>
    </location>
</feature>
<comment type="caution">
    <text evidence="3">The sequence shown here is derived from an EMBL/GenBank/DDBJ whole genome shotgun (WGS) entry which is preliminary data.</text>
</comment>
<gene>
    <name evidence="3" type="ORF">BC748_2317</name>
</gene>
<evidence type="ECO:0000259" key="2">
    <source>
        <dbReference type="Pfam" id="PF17996"/>
    </source>
</evidence>
<dbReference type="InterPro" id="IPR040794">
    <property type="entry name" value="CE2_N"/>
</dbReference>
<dbReference type="GO" id="GO:0052689">
    <property type="term" value="F:carboxylic ester hydrolase activity"/>
    <property type="evidence" value="ECO:0007669"/>
    <property type="project" value="InterPro"/>
</dbReference>
<feature type="domain" description="SGNH hydrolase-type esterase" evidence="1">
    <location>
        <begin position="152"/>
        <end position="303"/>
    </location>
</feature>
<dbReference type="InterPro" id="IPR037461">
    <property type="entry name" value="CtCE2-like_dom"/>
</dbReference>
<dbReference type="OrthoDB" id="9801375at2"/>
<dbReference type="EMBL" id="SNXR01000015">
    <property type="protein sequence ID" value="TDP58280.1"/>
    <property type="molecule type" value="Genomic_DNA"/>
</dbReference>
<name>A0A4R6Q837_9FLAO</name>
<dbReference type="PANTHER" id="PTHR37834">
    <property type="entry name" value="GDSL-LIKE LIPASE/ACYLHYDROLASE DOMAIN PROTEIN (AFU_ORTHOLOGUE AFUA_2G00620)"/>
    <property type="match status" value="1"/>
</dbReference>
<dbReference type="RefSeq" id="WP_133533552.1">
    <property type="nucleotide sequence ID" value="NZ_SNXR01000015.1"/>
</dbReference>
<dbReference type="CDD" id="cd01831">
    <property type="entry name" value="Endoglucanase_E_like"/>
    <property type="match status" value="1"/>
</dbReference>
<evidence type="ECO:0000259" key="1">
    <source>
        <dbReference type="Pfam" id="PF13472"/>
    </source>
</evidence>
<dbReference type="Proteomes" id="UP000295260">
    <property type="component" value="Unassembled WGS sequence"/>
</dbReference>
<keyword evidence="4" id="KW-1185">Reference proteome</keyword>
<sequence length="367" mass="41624">MKLKTILIFYTLLIVQLAFSIENEFNTDKSKNNFIFRGRVEQVSINSAFLISSASSVTFSFKGTSTDYYLSTNDSFEHDNYFVLELDGQYKGRYIIKPGNAQKFSVESSDANVHVVTIYKATEAANGTIFFDGTKTKNIVPTSIQTKRKIEFIGDSITCGMGNDLSIPCHTNHWFDQHNAYLAYGPVLSRKLGVDFLLSSISGNGMYRNWNSENSEETVLPDVYNNLYQNKDNSKPFSTDFQPNLVSICLGTNDLSDGDGKKPRLPFNKEKYISNYIDFVKNIYKRYPNTRIVLLNSPMVSGEKNTLLVSCLKEVIAAFKDDKAHKPIGLFEFKEMKPKGCDYHPDAEDHKVIAAQMVDYFKQLLNE</sequence>